<dbReference type="Pfam" id="PF10127">
    <property type="entry name" value="RlaP"/>
    <property type="match status" value="1"/>
</dbReference>
<evidence type="ECO:0000313" key="2">
    <source>
        <dbReference type="Proteomes" id="UP000535908"/>
    </source>
</evidence>
<comment type="caution">
    <text evidence="1">The sequence shown here is derived from an EMBL/GenBank/DDBJ whole genome shotgun (WGS) entry which is preliminary data.</text>
</comment>
<reference evidence="1 2" key="1">
    <citation type="submission" date="2020-03" db="EMBL/GenBank/DDBJ databases">
        <title>Soil Listeria distribution.</title>
        <authorList>
            <person name="Liao J."/>
            <person name="Wiedmann M."/>
        </authorList>
    </citation>
    <scope>NUCLEOTIDE SEQUENCE [LARGE SCALE GENOMIC DNA]</scope>
    <source>
        <strain evidence="1 2">FSL L7-0741</strain>
    </source>
</reference>
<dbReference type="EMBL" id="JAARWN010000003">
    <property type="protein sequence ID" value="MBC1935902.1"/>
    <property type="molecule type" value="Genomic_DNA"/>
</dbReference>
<sequence length="324" mass="36539">MVDLVGYHAMVKTSVYDFLRENGDLQGIAYLVASGSHGYGTNVATSDLDLRGFLIEDERYLLGLHTFEQFEEKETDTVIFGAQKFIRLCAQGNPNVLELLGVEEAEIVICTEAGKMVRSHAELFLSKRIEQTFGNYANAQLKRLQNALVRNEESHAVQEQHILETLQKQMSNIESKYAIMGPDGLKLRMEDTEIVMDAELSGYPLRDFIGIYGELQGAMRTYEKLGKADQPKDLPRLYKHAMHLVRMLVTGRDILAGKGIITKRVAEHDLLIAIRKGELSFAEIFGRVAVLQVEFEQAARETKLPEQVDMQRVEDLLISLYKGA</sequence>
<dbReference type="GO" id="GO:0016740">
    <property type="term" value="F:transferase activity"/>
    <property type="evidence" value="ECO:0007669"/>
    <property type="project" value="UniProtKB-KW"/>
</dbReference>
<name>A0A7X1CPF5_9LIST</name>
<organism evidence="1 2">
    <name type="scientific">Listeria grandensis</name>
    <dbReference type="NCBI Taxonomy" id="1494963"/>
    <lineage>
        <taxon>Bacteria</taxon>
        <taxon>Bacillati</taxon>
        <taxon>Bacillota</taxon>
        <taxon>Bacilli</taxon>
        <taxon>Bacillales</taxon>
        <taxon>Listeriaceae</taxon>
        <taxon>Listeria</taxon>
    </lineage>
</organism>
<dbReference type="PANTHER" id="PTHR34817:SF1">
    <property type="entry name" value="NUCLEOTIDYLTRANSFERASE"/>
    <property type="match status" value="1"/>
</dbReference>
<dbReference type="Proteomes" id="UP000535908">
    <property type="component" value="Unassembled WGS sequence"/>
</dbReference>
<dbReference type="PANTHER" id="PTHR34817">
    <property type="entry name" value="NUCLEOTIDYLTRANSFERASE"/>
    <property type="match status" value="1"/>
</dbReference>
<evidence type="ECO:0000313" key="1">
    <source>
        <dbReference type="EMBL" id="MBC1935902.1"/>
    </source>
</evidence>
<keyword evidence="1" id="KW-0808">Transferase</keyword>
<gene>
    <name evidence="1" type="ORF">HCA69_05945</name>
</gene>
<dbReference type="AlphaFoldDB" id="A0A7X1CPF5"/>
<dbReference type="InterPro" id="IPR018775">
    <property type="entry name" value="RlaP"/>
</dbReference>
<protein>
    <submittedName>
        <fullName evidence="1">Nucleotidyltransferase</fullName>
    </submittedName>
</protein>
<accession>A0A7X1CPF5</accession>
<proteinExistence type="predicted"/>
<dbReference type="RefSeq" id="WP_185525766.1">
    <property type="nucleotide sequence ID" value="NZ_JAARWN010000003.1"/>
</dbReference>